<name>A0A9W6NC57_9HYPH</name>
<dbReference type="Pfam" id="PF00795">
    <property type="entry name" value="CN_hydrolase"/>
    <property type="match status" value="1"/>
</dbReference>
<dbReference type="InterPro" id="IPR003010">
    <property type="entry name" value="C-N_Hydrolase"/>
</dbReference>
<dbReference type="InterPro" id="IPR017755">
    <property type="entry name" value="N-carbamoylputrescine_amidase"/>
</dbReference>
<dbReference type="EMBL" id="BSFM01000015">
    <property type="protein sequence ID" value="GLK85438.1"/>
    <property type="molecule type" value="Genomic_DNA"/>
</dbReference>
<evidence type="ECO:0000259" key="3">
    <source>
        <dbReference type="PROSITE" id="PS50263"/>
    </source>
</evidence>
<evidence type="ECO:0000256" key="1">
    <source>
        <dbReference type="ARBA" id="ARBA00022801"/>
    </source>
</evidence>
<protein>
    <submittedName>
        <fullName evidence="4">N-carbamoylputrescine amidohydrolase</fullName>
    </submittedName>
</protein>
<evidence type="ECO:0000256" key="2">
    <source>
        <dbReference type="ARBA" id="ARBA00034122"/>
    </source>
</evidence>
<dbReference type="GO" id="GO:0050126">
    <property type="term" value="F:N-carbamoylputrescine amidase activity"/>
    <property type="evidence" value="ECO:0007669"/>
    <property type="project" value="InterPro"/>
</dbReference>
<dbReference type="GO" id="GO:0033388">
    <property type="term" value="P:putrescine biosynthetic process from arginine"/>
    <property type="evidence" value="ECO:0007669"/>
    <property type="project" value="TreeGrafter"/>
</dbReference>
<dbReference type="PROSITE" id="PS50263">
    <property type="entry name" value="CN_HYDROLASE"/>
    <property type="match status" value="1"/>
</dbReference>
<reference evidence="4" key="1">
    <citation type="journal article" date="2014" name="Int. J. Syst. Evol. Microbiol.">
        <title>Complete genome sequence of Corynebacterium casei LMG S-19264T (=DSM 44701T), isolated from a smear-ripened cheese.</title>
        <authorList>
            <consortium name="US DOE Joint Genome Institute (JGI-PGF)"/>
            <person name="Walter F."/>
            <person name="Albersmeier A."/>
            <person name="Kalinowski J."/>
            <person name="Ruckert C."/>
        </authorList>
    </citation>
    <scope>NUCLEOTIDE SEQUENCE</scope>
    <source>
        <strain evidence="4">VKM B-2789</strain>
    </source>
</reference>
<accession>A0A9W6NC57</accession>
<dbReference type="AlphaFoldDB" id="A0A9W6NC57"/>
<dbReference type="PANTHER" id="PTHR43674:SF2">
    <property type="entry name" value="BETA-UREIDOPROPIONASE"/>
    <property type="match status" value="1"/>
</dbReference>
<dbReference type="Proteomes" id="UP001143330">
    <property type="component" value="Unassembled WGS sequence"/>
</dbReference>
<dbReference type="RefSeq" id="WP_213361665.1">
    <property type="nucleotide sequence ID" value="NZ_BSFM01000015.1"/>
</dbReference>
<dbReference type="InterPro" id="IPR050345">
    <property type="entry name" value="Aliph_Amidase/BUP"/>
</dbReference>
<sequence length="293" mass="31962">MRLLTLAATQMRCDWDIPGNIARAERLVREAAAGGAKLILLQELFETPYFCQDQLHEFLDLAAPFEGNRLIAHFAALAAELGVVLPLSFFERAGPAAYNSLAMIDADGTVMGVYRKSHIPDGPGYTEKFYFSPGDTGFKVWDTAVGRIGVGICWDQWFPESARVMALMGAEVLLYPTAIGSEPQDPGLDSAAHWQRVMQGHAGANLMPLLASNRIGSEPGRNGTEITFYGSSFIAGPTGEKVAEAGRSDETVLLASFDLDAIAHQRRSWGVFRDRRPELYAPLLTLDGKTSPR</sequence>
<dbReference type="Gene3D" id="3.60.110.10">
    <property type="entry name" value="Carbon-nitrogen hydrolase"/>
    <property type="match status" value="1"/>
</dbReference>
<dbReference type="InterPro" id="IPR036526">
    <property type="entry name" value="C-N_Hydrolase_sf"/>
</dbReference>
<feature type="domain" description="CN hydrolase" evidence="3">
    <location>
        <begin position="4"/>
        <end position="259"/>
    </location>
</feature>
<organism evidence="4 5">
    <name type="scientific">Ancylobacter defluvii</name>
    <dbReference type="NCBI Taxonomy" id="1282440"/>
    <lineage>
        <taxon>Bacteria</taxon>
        <taxon>Pseudomonadati</taxon>
        <taxon>Pseudomonadota</taxon>
        <taxon>Alphaproteobacteria</taxon>
        <taxon>Hyphomicrobiales</taxon>
        <taxon>Xanthobacteraceae</taxon>
        <taxon>Ancylobacter</taxon>
    </lineage>
</organism>
<comment type="caution">
    <text evidence="4">The sequence shown here is derived from an EMBL/GenBank/DDBJ whole genome shotgun (WGS) entry which is preliminary data.</text>
</comment>
<comment type="similarity">
    <text evidence="2">Belongs to the carbon-nitrogen hydrolase superfamily.</text>
</comment>
<proteinExistence type="inferred from homology"/>
<gene>
    <name evidence="4" type="primary">aguB</name>
    <name evidence="4" type="ORF">GCM10017653_35080</name>
</gene>
<keyword evidence="5" id="KW-1185">Reference proteome</keyword>
<dbReference type="PANTHER" id="PTHR43674">
    <property type="entry name" value="NITRILASE C965.09-RELATED"/>
    <property type="match status" value="1"/>
</dbReference>
<dbReference type="NCBIfam" id="TIGR03381">
    <property type="entry name" value="agmatine_aguB"/>
    <property type="match status" value="1"/>
</dbReference>
<evidence type="ECO:0000313" key="4">
    <source>
        <dbReference type="EMBL" id="GLK85438.1"/>
    </source>
</evidence>
<reference evidence="4" key="2">
    <citation type="submission" date="2023-01" db="EMBL/GenBank/DDBJ databases">
        <authorList>
            <person name="Sun Q."/>
            <person name="Evtushenko L."/>
        </authorList>
    </citation>
    <scope>NUCLEOTIDE SEQUENCE</scope>
    <source>
        <strain evidence="4">VKM B-2789</strain>
    </source>
</reference>
<evidence type="ECO:0000313" key="5">
    <source>
        <dbReference type="Proteomes" id="UP001143330"/>
    </source>
</evidence>
<dbReference type="CDD" id="cd07573">
    <property type="entry name" value="CPA"/>
    <property type="match status" value="1"/>
</dbReference>
<dbReference type="SUPFAM" id="SSF56317">
    <property type="entry name" value="Carbon-nitrogen hydrolase"/>
    <property type="match status" value="1"/>
</dbReference>
<keyword evidence="1" id="KW-0378">Hydrolase</keyword>